<dbReference type="RefSeq" id="WP_072596726.1">
    <property type="nucleotide sequence ID" value="NZ_CP018221.1"/>
</dbReference>
<feature type="DNA-binding region" description="H-T-H motif" evidence="2">
    <location>
        <begin position="55"/>
        <end position="74"/>
    </location>
</feature>
<accession>A0A1L3ZU89</accession>
<dbReference type="SUPFAM" id="SSF46689">
    <property type="entry name" value="Homeodomain-like"/>
    <property type="match status" value="1"/>
</dbReference>
<protein>
    <submittedName>
        <fullName evidence="4">TetR family transcriptional regulator</fullName>
    </submittedName>
</protein>
<keyword evidence="1 2" id="KW-0238">DNA-binding</keyword>
<evidence type="ECO:0000256" key="2">
    <source>
        <dbReference type="PROSITE-ProRule" id="PRU00335"/>
    </source>
</evidence>
<dbReference type="GO" id="GO:0003677">
    <property type="term" value="F:DNA binding"/>
    <property type="evidence" value="ECO:0007669"/>
    <property type="project" value="UniProtKB-UniRule"/>
</dbReference>
<reference evidence="5" key="1">
    <citation type="submission" date="2016-11" db="EMBL/GenBank/DDBJ databases">
        <title>Complete Genome Sequence of alachlor-degrading Sphingomonas sp. strain JJ-A5.</title>
        <authorList>
            <person name="Lee H."/>
            <person name="Ka J.-O."/>
        </authorList>
    </citation>
    <scope>NUCLEOTIDE SEQUENCE [LARGE SCALE GENOMIC DNA]</scope>
    <source>
        <strain evidence="5">JJ-A5</strain>
    </source>
</reference>
<organism evidence="4 5">
    <name type="scientific">Tardibacter chloracetimidivorans</name>
    <dbReference type="NCBI Taxonomy" id="1921510"/>
    <lineage>
        <taxon>Bacteria</taxon>
        <taxon>Pseudomonadati</taxon>
        <taxon>Pseudomonadota</taxon>
        <taxon>Alphaproteobacteria</taxon>
        <taxon>Sphingomonadales</taxon>
        <taxon>Sphingomonadaceae</taxon>
        <taxon>Tardibacter</taxon>
    </lineage>
</organism>
<dbReference type="Proteomes" id="UP000182063">
    <property type="component" value="Chromosome"/>
</dbReference>
<feature type="domain" description="HTH tetR-type" evidence="3">
    <location>
        <begin position="32"/>
        <end position="92"/>
    </location>
</feature>
<sequence>MSLQLIRERMLAAVNPVHGAEPPRHWQQRKSAGTRLRLVEMAIDCLVESGYASFSAAHVAQRCGVSRGAMHHHFATRMELVAATIEHVFYKRMGAYLDAYLEALATNGDLSSVEIASELHWQSVHSREYSAYVELAVAARTDSELAQQFVPQAQRYDTIWFDEMSRAFPQWQAHWDDMRLANDLTTVAHMGMLMLEPVLGQGERSARIRGLVTQMVDALYRGR</sequence>
<dbReference type="AlphaFoldDB" id="A0A1L3ZU89"/>
<evidence type="ECO:0000259" key="3">
    <source>
        <dbReference type="PROSITE" id="PS50977"/>
    </source>
</evidence>
<dbReference type="EMBL" id="CP018221">
    <property type="protein sequence ID" value="API59177.1"/>
    <property type="molecule type" value="Genomic_DNA"/>
</dbReference>
<dbReference type="PROSITE" id="PS50977">
    <property type="entry name" value="HTH_TETR_2"/>
    <property type="match status" value="1"/>
</dbReference>
<dbReference type="OrthoDB" id="9816296at2"/>
<evidence type="ECO:0000313" key="4">
    <source>
        <dbReference type="EMBL" id="API59177.1"/>
    </source>
</evidence>
<proteinExistence type="predicted"/>
<dbReference type="Gene3D" id="1.10.357.10">
    <property type="entry name" value="Tetracycline Repressor, domain 2"/>
    <property type="match status" value="1"/>
</dbReference>
<evidence type="ECO:0000256" key="1">
    <source>
        <dbReference type="ARBA" id="ARBA00023125"/>
    </source>
</evidence>
<keyword evidence="5" id="KW-1185">Reference proteome</keyword>
<dbReference type="Pfam" id="PF00440">
    <property type="entry name" value="TetR_N"/>
    <property type="match status" value="1"/>
</dbReference>
<dbReference type="InterPro" id="IPR009057">
    <property type="entry name" value="Homeodomain-like_sf"/>
</dbReference>
<dbReference type="STRING" id="1921510.BSL82_07545"/>
<name>A0A1L3ZU89_9SPHN</name>
<dbReference type="PRINTS" id="PR00455">
    <property type="entry name" value="HTHTETR"/>
</dbReference>
<dbReference type="KEGG" id="sphj:BSL82_07545"/>
<evidence type="ECO:0000313" key="5">
    <source>
        <dbReference type="Proteomes" id="UP000182063"/>
    </source>
</evidence>
<gene>
    <name evidence="4" type="ORF">BSL82_07545</name>
</gene>
<dbReference type="InterPro" id="IPR001647">
    <property type="entry name" value="HTH_TetR"/>
</dbReference>